<keyword evidence="2" id="KW-1185">Reference proteome</keyword>
<proteinExistence type="predicted"/>
<name>A0ABY5RF67_HALLR</name>
<dbReference type="GeneID" id="74529682"/>
<evidence type="ECO:0000313" key="2">
    <source>
        <dbReference type="Proteomes" id="UP001058330"/>
    </source>
</evidence>
<evidence type="ECO:0000313" key="1">
    <source>
        <dbReference type="EMBL" id="UVE49668.1"/>
    </source>
</evidence>
<sequence>MSDEKDLEQIQYELERARQHLEAANQIAVDGEWSADETYVVGVLEQFVGAINDSIQRRFVEGPYEYEPTGEVEYLLGYEKLEE</sequence>
<dbReference type="EMBL" id="CP078063">
    <property type="protein sequence ID" value="UVE49668.1"/>
    <property type="molecule type" value="Genomic_DNA"/>
</dbReference>
<organism evidence="1 2">
    <name type="scientific">Haloferax larsenii</name>
    <dbReference type="NCBI Taxonomy" id="302484"/>
    <lineage>
        <taxon>Archaea</taxon>
        <taxon>Methanobacteriati</taxon>
        <taxon>Methanobacteriota</taxon>
        <taxon>Stenosarchaea group</taxon>
        <taxon>Halobacteria</taxon>
        <taxon>Halobacteriales</taxon>
        <taxon>Haloferacaceae</taxon>
        <taxon>Haloferax</taxon>
    </lineage>
</organism>
<accession>A0ABY5RF67</accession>
<gene>
    <name evidence="1" type="ORF">KU306_12210</name>
</gene>
<dbReference type="Proteomes" id="UP001058330">
    <property type="component" value="Chromosome"/>
</dbReference>
<reference evidence="1" key="1">
    <citation type="submission" date="2021-07" db="EMBL/GenBank/DDBJ databases">
        <title>Studies on halocins as antimicrobial molecules from haloarchaea.</title>
        <authorList>
            <person name="Kumar S."/>
            <person name="Khare S.K."/>
        </authorList>
    </citation>
    <scope>NUCLEOTIDE SEQUENCE</scope>
    <source>
        <strain evidence="1">NCIM 5678</strain>
    </source>
</reference>
<protein>
    <submittedName>
        <fullName evidence="1">Uncharacterized protein</fullName>
    </submittedName>
</protein>
<dbReference type="RefSeq" id="WP_258302094.1">
    <property type="nucleotide sequence ID" value="NZ_CP078063.1"/>
</dbReference>